<dbReference type="GO" id="GO:0005739">
    <property type="term" value="C:mitochondrion"/>
    <property type="evidence" value="ECO:0007669"/>
    <property type="project" value="TreeGrafter"/>
</dbReference>
<evidence type="ECO:0000256" key="2">
    <source>
        <dbReference type="ARBA" id="ARBA00017835"/>
    </source>
</evidence>
<evidence type="ECO:0000313" key="5">
    <source>
        <dbReference type="EMBL" id="KAF2107819.1"/>
    </source>
</evidence>
<comment type="similarity">
    <text evidence="1">Belongs to the MTFP1 family.</text>
</comment>
<feature type="region of interest" description="Disordered" evidence="4">
    <location>
        <begin position="16"/>
        <end position="46"/>
    </location>
</feature>
<dbReference type="GO" id="GO:0000266">
    <property type="term" value="P:mitochondrial fission"/>
    <property type="evidence" value="ECO:0007669"/>
    <property type="project" value="TreeGrafter"/>
</dbReference>
<protein>
    <recommendedName>
        <fullName evidence="2">Mitochondrial fission process protein 1</fullName>
    </recommendedName>
    <alternativeName>
        <fullName evidence="3">Mitochondrial 18 kDa protein</fullName>
    </alternativeName>
</protein>
<proteinExistence type="inferred from homology"/>
<name>A0A6A5YKP4_9PLEO</name>
<dbReference type="OrthoDB" id="424969at2759"/>
<evidence type="ECO:0000313" key="6">
    <source>
        <dbReference type="Proteomes" id="UP000799770"/>
    </source>
</evidence>
<dbReference type="EMBL" id="ML977351">
    <property type="protein sequence ID" value="KAF2107819.1"/>
    <property type="molecule type" value="Genomic_DNA"/>
</dbReference>
<dbReference type="AlphaFoldDB" id="A0A6A5YKP4"/>
<feature type="compositionally biased region" description="Basic and acidic residues" evidence="4">
    <location>
        <begin position="16"/>
        <end position="34"/>
    </location>
</feature>
<accession>A0A6A5YKP4</accession>
<reference evidence="5" key="1">
    <citation type="journal article" date="2020" name="Stud. Mycol.">
        <title>101 Dothideomycetes genomes: a test case for predicting lifestyles and emergence of pathogens.</title>
        <authorList>
            <person name="Haridas S."/>
            <person name="Albert R."/>
            <person name="Binder M."/>
            <person name="Bloem J."/>
            <person name="Labutti K."/>
            <person name="Salamov A."/>
            <person name="Andreopoulos B."/>
            <person name="Baker S."/>
            <person name="Barry K."/>
            <person name="Bills G."/>
            <person name="Bluhm B."/>
            <person name="Cannon C."/>
            <person name="Castanera R."/>
            <person name="Culley D."/>
            <person name="Daum C."/>
            <person name="Ezra D."/>
            <person name="Gonzalez J."/>
            <person name="Henrissat B."/>
            <person name="Kuo A."/>
            <person name="Liang C."/>
            <person name="Lipzen A."/>
            <person name="Lutzoni F."/>
            <person name="Magnuson J."/>
            <person name="Mondo S."/>
            <person name="Nolan M."/>
            <person name="Ohm R."/>
            <person name="Pangilinan J."/>
            <person name="Park H.-J."/>
            <person name="Ramirez L."/>
            <person name="Alfaro M."/>
            <person name="Sun H."/>
            <person name="Tritt A."/>
            <person name="Yoshinaga Y."/>
            <person name="Zwiers L.-H."/>
            <person name="Turgeon B."/>
            <person name="Goodwin S."/>
            <person name="Spatafora J."/>
            <person name="Crous P."/>
            <person name="Grigoriev I."/>
        </authorList>
    </citation>
    <scope>NUCLEOTIDE SEQUENCE</scope>
    <source>
        <strain evidence="5">CBS 627.86</strain>
    </source>
</reference>
<keyword evidence="6" id="KW-1185">Reference proteome</keyword>
<dbReference type="PANTHER" id="PTHR11001:SF2">
    <property type="entry name" value="MITOCHONDRIAL FISSION PROCESS PROTEIN 1"/>
    <property type="match status" value="1"/>
</dbReference>
<dbReference type="Proteomes" id="UP000799770">
    <property type="component" value="Unassembled WGS sequence"/>
</dbReference>
<evidence type="ECO:0000256" key="1">
    <source>
        <dbReference type="ARBA" id="ARBA00009224"/>
    </source>
</evidence>
<dbReference type="PANTHER" id="PTHR11001">
    <property type="entry name" value="MITOCHONDRIAL FISSION PROCESS PROTEIN 1"/>
    <property type="match status" value="1"/>
</dbReference>
<feature type="compositionally biased region" description="Basic and acidic residues" evidence="4">
    <location>
        <begin position="297"/>
        <end position="314"/>
    </location>
</feature>
<feature type="region of interest" description="Disordered" evidence="4">
    <location>
        <begin position="291"/>
        <end position="314"/>
    </location>
</feature>
<evidence type="ECO:0000256" key="4">
    <source>
        <dbReference type="SAM" id="MobiDB-lite"/>
    </source>
</evidence>
<organism evidence="5 6">
    <name type="scientific">Lophiotrema nucula</name>
    <dbReference type="NCBI Taxonomy" id="690887"/>
    <lineage>
        <taxon>Eukaryota</taxon>
        <taxon>Fungi</taxon>
        <taxon>Dikarya</taxon>
        <taxon>Ascomycota</taxon>
        <taxon>Pezizomycotina</taxon>
        <taxon>Dothideomycetes</taxon>
        <taxon>Pleosporomycetidae</taxon>
        <taxon>Pleosporales</taxon>
        <taxon>Lophiotremataceae</taxon>
        <taxon>Lophiotrema</taxon>
    </lineage>
</organism>
<dbReference type="InterPro" id="IPR019560">
    <property type="entry name" value="Mitochondrial_18_kDa_protein"/>
</dbReference>
<dbReference type="Pfam" id="PF10558">
    <property type="entry name" value="MTP18"/>
    <property type="match status" value="1"/>
</dbReference>
<gene>
    <name evidence="5" type="ORF">BDV96DRAFT_606097</name>
</gene>
<evidence type="ECO:0000256" key="3">
    <source>
        <dbReference type="ARBA" id="ARBA00029631"/>
    </source>
</evidence>
<sequence length="314" mass="34685">MCADFAAEDSLTMAKDDKKPDAFADIPHEREGTRPDFTTPPARKALPKDLQETLDSDEKMWEIMYEGKSQDSTDTNLRYAAYASRLRTIMLSAHRYVAYTSDIGESFRPIAHPIMVRGAYAVSWLYLTGDVAHEGYKAYLRNQRTLHPELHTGKAPSEMTSAISSAVQTVKEKTGLGNSSEGNALTGGQIIPGHVPWIEDYRAVMAQRAVFQGLASMGLPAFTIHSIVRYSGRALKDAKNKTLRTWGPIGLGLAAVPFLPFVFDKPVEEATEWIFHKAFKAIGGPKAVEGRPVTGNKELRFKESKAGADHDKEL</sequence>